<feature type="domain" description="DUF218" evidence="1">
    <location>
        <begin position="50"/>
        <end position="195"/>
    </location>
</feature>
<organism evidence="2 3">
    <name type="scientific">Amycolatopsis suaedae</name>
    <dbReference type="NCBI Taxonomy" id="2510978"/>
    <lineage>
        <taxon>Bacteria</taxon>
        <taxon>Bacillati</taxon>
        <taxon>Actinomycetota</taxon>
        <taxon>Actinomycetes</taxon>
        <taxon>Pseudonocardiales</taxon>
        <taxon>Pseudonocardiaceae</taxon>
        <taxon>Amycolatopsis</taxon>
    </lineage>
</organism>
<dbReference type="RefSeq" id="WP_130478727.1">
    <property type="nucleotide sequence ID" value="NZ_SFCC01000017.1"/>
</dbReference>
<proteinExistence type="predicted"/>
<dbReference type="InterPro" id="IPR051599">
    <property type="entry name" value="Cell_Envelope_Assoc"/>
</dbReference>
<dbReference type="EMBL" id="SFCC01000017">
    <property type="protein sequence ID" value="RZQ60339.1"/>
    <property type="molecule type" value="Genomic_DNA"/>
</dbReference>
<reference evidence="2 3" key="1">
    <citation type="submission" date="2019-02" db="EMBL/GenBank/DDBJ databases">
        <title>Draft genome sequence of Amycolatopsis sp. 8-3EHSu isolated from roots of Suaeda maritima.</title>
        <authorList>
            <person name="Duangmal K."/>
            <person name="Chantavorakit T."/>
        </authorList>
    </citation>
    <scope>NUCLEOTIDE SEQUENCE [LARGE SCALE GENOMIC DNA]</scope>
    <source>
        <strain evidence="2 3">8-3EHSu</strain>
    </source>
</reference>
<evidence type="ECO:0000313" key="2">
    <source>
        <dbReference type="EMBL" id="RZQ60339.1"/>
    </source>
</evidence>
<evidence type="ECO:0000259" key="1">
    <source>
        <dbReference type="Pfam" id="PF02698"/>
    </source>
</evidence>
<gene>
    <name evidence="2" type="ORF">EWH70_28975</name>
</gene>
<name>A0A4Q7J0K7_9PSEU</name>
<dbReference type="PANTHER" id="PTHR30336:SF20">
    <property type="entry name" value="DUF218 DOMAIN-CONTAINING PROTEIN"/>
    <property type="match status" value="1"/>
</dbReference>
<dbReference type="PANTHER" id="PTHR30336">
    <property type="entry name" value="INNER MEMBRANE PROTEIN, PROBABLE PERMEASE"/>
    <property type="match status" value="1"/>
</dbReference>
<dbReference type="CDD" id="cd06259">
    <property type="entry name" value="YdcF-like"/>
    <property type="match status" value="1"/>
</dbReference>
<dbReference type="InterPro" id="IPR003848">
    <property type="entry name" value="DUF218"/>
</dbReference>
<comment type="caution">
    <text evidence="2">The sequence shown here is derived from an EMBL/GenBank/DDBJ whole genome shotgun (WGS) entry which is preliminary data.</text>
</comment>
<accession>A0A4Q7J0K7</accession>
<dbReference type="Proteomes" id="UP000292003">
    <property type="component" value="Unassembled WGS sequence"/>
</dbReference>
<dbReference type="AlphaFoldDB" id="A0A4Q7J0K7"/>
<evidence type="ECO:0000313" key="3">
    <source>
        <dbReference type="Proteomes" id="UP000292003"/>
    </source>
</evidence>
<dbReference type="Pfam" id="PF02698">
    <property type="entry name" value="DUF218"/>
    <property type="match status" value="1"/>
</dbReference>
<sequence>MTHRAAGQVSAGRWVRRAVLGSLLIVLLVVGGTAFRVWEVARVDDRAKADVIVVLGAAQYNGKPSEILRARLVHAKELFESGVAGYVLTSGGSKDGDRFTEGEAGARWLVDRGVPAERSIVVGEGSDTLGTLRAVADEVRRRGWNTAVIVSDPWHSLRARTMARDEGLEAWTSPTHSGPIVQTRETQAKYIFRETGALLFYRLTKRPADDIGGTGLG</sequence>
<dbReference type="OrthoDB" id="9782395at2"/>
<keyword evidence="3" id="KW-1185">Reference proteome</keyword>
<dbReference type="GO" id="GO:0005886">
    <property type="term" value="C:plasma membrane"/>
    <property type="evidence" value="ECO:0007669"/>
    <property type="project" value="TreeGrafter"/>
</dbReference>
<protein>
    <submittedName>
        <fullName evidence="2">YdcF family protein</fullName>
    </submittedName>
</protein>